<dbReference type="AlphaFoldDB" id="A0A1D3TN98"/>
<accession>A0A1D3TN98</accession>
<protein>
    <submittedName>
        <fullName evidence="6">4Fe-4S binding domain-containing protein</fullName>
    </submittedName>
</protein>
<evidence type="ECO:0000313" key="6">
    <source>
        <dbReference type="EMBL" id="SCP94768.1"/>
    </source>
</evidence>
<dbReference type="Proteomes" id="UP000199315">
    <property type="component" value="Unassembled WGS sequence"/>
</dbReference>
<dbReference type="GO" id="GO:0051539">
    <property type="term" value="F:4 iron, 4 sulfur cluster binding"/>
    <property type="evidence" value="ECO:0007669"/>
    <property type="project" value="UniProtKB-KW"/>
</dbReference>
<dbReference type="Gene3D" id="3.30.70.20">
    <property type="match status" value="2"/>
</dbReference>
<reference evidence="6 7" key="1">
    <citation type="submission" date="2016-09" db="EMBL/GenBank/DDBJ databases">
        <authorList>
            <person name="Capua I."/>
            <person name="De Benedictis P."/>
            <person name="Joannis T."/>
            <person name="Lombin L.H."/>
            <person name="Cattoli G."/>
        </authorList>
    </citation>
    <scope>NUCLEOTIDE SEQUENCE [LARGE SCALE GENOMIC DNA]</scope>
    <source>
        <strain evidence="6 7">GluBS11</strain>
    </source>
</reference>
<keyword evidence="1" id="KW-0004">4Fe-4S</keyword>
<keyword evidence="3" id="KW-0408">Iron</keyword>
<evidence type="ECO:0000256" key="4">
    <source>
        <dbReference type="ARBA" id="ARBA00023014"/>
    </source>
</evidence>
<dbReference type="InterPro" id="IPR017896">
    <property type="entry name" value="4Fe4S_Fe-S-bd"/>
</dbReference>
<dbReference type="PROSITE" id="PS00198">
    <property type="entry name" value="4FE4S_FER_1"/>
    <property type="match status" value="1"/>
</dbReference>
<dbReference type="STRING" id="1619234.SAMN05421730_100137"/>
<dbReference type="RefSeq" id="WP_091228437.1">
    <property type="nucleotide sequence ID" value="NZ_FMKA01000001.1"/>
</dbReference>
<dbReference type="PANTHER" id="PTHR43687:SF1">
    <property type="entry name" value="FERREDOXIN III"/>
    <property type="match status" value="1"/>
</dbReference>
<keyword evidence="7" id="KW-1185">Reference proteome</keyword>
<dbReference type="EMBL" id="FMKA01000001">
    <property type="protein sequence ID" value="SCP94768.1"/>
    <property type="molecule type" value="Genomic_DNA"/>
</dbReference>
<organism evidence="6 7">
    <name type="scientific">Anaerobium acetethylicum</name>
    <dbReference type="NCBI Taxonomy" id="1619234"/>
    <lineage>
        <taxon>Bacteria</taxon>
        <taxon>Bacillati</taxon>
        <taxon>Bacillota</taxon>
        <taxon>Clostridia</taxon>
        <taxon>Lachnospirales</taxon>
        <taxon>Lachnospiraceae</taxon>
        <taxon>Anaerobium</taxon>
    </lineage>
</organism>
<dbReference type="InterPro" id="IPR050572">
    <property type="entry name" value="Fe-S_Ferredoxin"/>
</dbReference>
<proteinExistence type="predicted"/>
<evidence type="ECO:0000256" key="3">
    <source>
        <dbReference type="ARBA" id="ARBA00023004"/>
    </source>
</evidence>
<dbReference type="GO" id="GO:0046872">
    <property type="term" value="F:metal ion binding"/>
    <property type="evidence" value="ECO:0007669"/>
    <property type="project" value="UniProtKB-KW"/>
</dbReference>
<dbReference type="OrthoDB" id="9804603at2"/>
<evidence type="ECO:0000256" key="2">
    <source>
        <dbReference type="ARBA" id="ARBA00022723"/>
    </source>
</evidence>
<name>A0A1D3TN98_9FIRM</name>
<gene>
    <name evidence="6" type="ORF">SAMN05421730_100137</name>
</gene>
<dbReference type="PROSITE" id="PS51379">
    <property type="entry name" value="4FE4S_FER_2"/>
    <property type="match status" value="2"/>
</dbReference>
<keyword evidence="2" id="KW-0479">Metal-binding</keyword>
<dbReference type="SUPFAM" id="SSF54862">
    <property type="entry name" value="4Fe-4S ferredoxins"/>
    <property type="match status" value="1"/>
</dbReference>
<dbReference type="InterPro" id="IPR017900">
    <property type="entry name" value="4Fe4S_Fe_S_CS"/>
</dbReference>
<feature type="domain" description="4Fe-4S ferredoxin-type" evidence="5">
    <location>
        <begin position="10"/>
        <end position="39"/>
    </location>
</feature>
<evidence type="ECO:0000313" key="7">
    <source>
        <dbReference type="Proteomes" id="UP000199315"/>
    </source>
</evidence>
<dbReference type="PANTHER" id="PTHR43687">
    <property type="entry name" value="ADENYLYLSULFATE REDUCTASE, BETA SUBUNIT"/>
    <property type="match status" value="1"/>
</dbReference>
<feature type="domain" description="4Fe-4S ferredoxin-type" evidence="5">
    <location>
        <begin position="40"/>
        <end position="69"/>
    </location>
</feature>
<sequence>MATTNIKSKRIAEVMEKGCVACGSCMNVCPRDAITVPKGIIAVVDNDKCIGCGLCKKACPASVIEIKPRPEA</sequence>
<evidence type="ECO:0000259" key="5">
    <source>
        <dbReference type="PROSITE" id="PS51379"/>
    </source>
</evidence>
<evidence type="ECO:0000256" key="1">
    <source>
        <dbReference type="ARBA" id="ARBA00022485"/>
    </source>
</evidence>
<dbReference type="Pfam" id="PF12838">
    <property type="entry name" value="Fer4_7"/>
    <property type="match status" value="1"/>
</dbReference>
<keyword evidence="4" id="KW-0411">Iron-sulfur</keyword>